<name>A0A850PH63_9PROT</name>
<dbReference type="EMBL" id="JABXXR010000296">
    <property type="protein sequence ID" value="NVN42153.1"/>
    <property type="molecule type" value="Genomic_DNA"/>
</dbReference>
<organism evidence="1 2">
    <name type="scientific">Ameyamaea chiangmaiensis</name>
    <dbReference type="NCBI Taxonomy" id="442969"/>
    <lineage>
        <taxon>Bacteria</taxon>
        <taxon>Pseudomonadati</taxon>
        <taxon>Pseudomonadota</taxon>
        <taxon>Alphaproteobacteria</taxon>
        <taxon>Acetobacterales</taxon>
        <taxon>Acetobacteraceae</taxon>
        <taxon>Ameyamaea</taxon>
    </lineage>
</organism>
<sequence>MSDRPAPPPSLPENQFAIRRGVLALCAQSAWSALNEFILPDGRRADVMALMPDGRLACIEIKSGPLDFRLDMKWPNYRAWCDVLYFAVDTAFPLALLPVDTGVMTVATSDRILPGIVPEAAVLRAPPSHPLSPARRRILVTLFARVAADRLMRLEDPMMSASLRSARRVD</sequence>
<dbReference type="AlphaFoldDB" id="A0A850PH63"/>
<accession>A0A850PH63</accession>
<comment type="caution">
    <text evidence="1">The sequence shown here is derived from an EMBL/GenBank/DDBJ whole genome shotgun (WGS) entry which is preliminary data.</text>
</comment>
<reference evidence="1 2" key="1">
    <citation type="submission" date="2020-06" db="EMBL/GenBank/DDBJ databases">
        <title>Description of novel acetic acid bacteria.</title>
        <authorList>
            <person name="Sombolestani A."/>
        </authorList>
    </citation>
    <scope>NUCLEOTIDE SEQUENCE [LARGE SCALE GENOMIC DNA]</scope>
    <source>
        <strain evidence="1 2">LMG 27010</strain>
    </source>
</reference>
<dbReference type="Pfam" id="PF06319">
    <property type="entry name" value="MmcB-like"/>
    <property type="match status" value="1"/>
</dbReference>
<keyword evidence="2" id="KW-1185">Reference proteome</keyword>
<dbReference type="Proteomes" id="UP000585665">
    <property type="component" value="Unassembled WGS sequence"/>
</dbReference>
<dbReference type="InterPro" id="IPR009394">
    <property type="entry name" value="MmcB-like"/>
</dbReference>
<evidence type="ECO:0000313" key="1">
    <source>
        <dbReference type="EMBL" id="NVN42153.1"/>
    </source>
</evidence>
<evidence type="ECO:0000313" key="2">
    <source>
        <dbReference type="Proteomes" id="UP000585665"/>
    </source>
</evidence>
<dbReference type="PIRSF" id="PIRSF031796">
    <property type="entry name" value="UPC031796"/>
    <property type="match status" value="1"/>
</dbReference>
<protein>
    <submittedName>
        <fullName evidence="1">MmcB family DNA repair protein</fullName>
    </submittedName>
</protein>
<proteinExistence type="predicted"/>
<gene>
    <name evidence="1" type="ORF">HUK82_16530</name>
</gene>